<feature type="domain" description="Peptidase S8/S53" evidence="5">
    <location>
        <begin position="225"/>
        <end position="486"/>
    </location>
</feature>
<dbReference type="CDD" id="cd02120">
    <property type="entry name" value="PA_subtilisin_like"/>
    <property type="match status" value="1"/>
</dbReference>
<evidence type="ECO:0000256" key="3">
    <source>
        <dbReference type="PROSITE-ProRule" id="PRU01240"/>
    </source>
</evidence>
<dbReference type="Gene3D" id="3.30.70.80">
    <property type="entry name" value="Peptidase S8 propeptide/proteinase inhibitor I9"/>
    <property type="match status" value="1"/>
</dbReference>
<evidence type="ECO:0000256" key="1">
    <source>
        <dbReference type="ARBA" id="ARBA00011073"/>
    </source>
</evidence>
<comment type="similarity">
    <text evidence="1 3">Belongs to the peptidase S8 family.</text>
</comment>
<evidence type="ECO:0000259" key="6">
    <source>
        <dbReference type="Pfam" id="PF05922"/>
    </source>
</evidence>
<dbReference type="Gene3D" id="2.60.40.2310">
    <property type="match status" value="1"/>
</dbReference>
<protein>
    <submittedName>
        <fullName evidence="8">Uncharacterized protein</fullName>
    </submittedName>
</protein>
<dbReference type="OrthoDB" id="10256524at2759"/>
<dbReference type="InterPro" id="IPR045051">
    <property type="entry name" value="SBT"/>
</dbReference>
<feature type="domain" description="Inhibitor I9" evidence="6">
    <location>
        <begin position="10"/>
        <end position="94"/>
    </location>
</feature>
<keyword evidence="3" id="KW-0378">Hydrolase</keyword>
<dbReference type="SUPFAM" id="SSF52743">
    <property type="entry name" value="Subtilisin-like"/>
    <property type="match status" value="1"/>
</dbReference>
<feature type="compositionally biased region" description="Gly residues" evidence="4">
    <location>
        <begin position="212"/>
        <end position="221"/>
    </location>
</feature>
<organism evidence="8 9">
    <name type="scientific">Miscanthus lutarioriparius</name>
    <dbReference type="NCBI Taxonomy" id="422564"/>
    <lineage>
        <taxon>Eukaryota</taxon>
        <taxon>Viridiplantae</taxon>
        <taxon>Streptophyta</taxon>
        <taxon>Embryophyta</taxon>
        <taxon>Tracheophyta</taxon>
        <taxon>Spermatophyta</taxon>
        <taxon>Magnoliopsida</taxon>
        <taxon>Liliopsida</taxon>
        <taxon>Poales</taxon>
        <taxon>Poaceae</taxon>
        <taxon>PACMAD clade</taxon>
        <taxon>Panicoideae</taxon>
        <taxon>Andropogonodae</taxon>
        <taxon>Andropogoneae</taxon>
        <taxon>Saccharinae</taxon>
        <taxon>Miscanthus</taxon>
    </lineage>
</organism>
<reference evidence="8" key="1">
    <citation type="submission" date="2020-10" db="EMBL/GenBank/DDBJ databases">
        <authorList>
            <person name="Han B."/>
            <person name="Lu T."/>
            <person name="Zhao Q."/>
            <person name="Huang X."/>
            <person name="Zhao Y."/>
        </authorList>
    </citation>
    <scope>NUCLEOTIDE SEQUENCE</scope>
</reference>
<comment type="caution">
    <text evidence="8">The sequence shown here is derived from an EMBL/GenBank/DDBJ whole genome shotgun (WGS) entry which is preliminary data.</text>
</comment>
<accession>A0A811NDV1</accession>
<dbReference type="Pfam" id="PF17766">
    <property type="entry name" value="fn3_6"/>
    <property type="match status" value="1"/>
</dbReference>
<dbReference type="PROSITE" id="PS51892">
    <property type="entry name" value="SUBTILASE"/>
    <property type="match status" value="1"/>
</dbReference>
<proteinExistence type="inferred from homology"/>
<feature type="active site" description="Charge relay system" evidence="3">
    <location>
        <position position="446"/>
    </location>
</feature>
<dbReference type="Proteomes" id="UP000604825">
    <property type="component" value="Unassembled WGS sequence"/>
</dbReference>
<dbReference type="GO" id="GO:0006508">
    <property type="term" value="P:proteolysis"/>
    <property type="evidence" value="ECO:0007669"/>
    <property type="project" value="UniProtKB-KW"/>
</dbReference>
<dbReference type="PANTHER" id="PTHR10795">
    <property type="entry name" value="PROPROTEIN CONVERTASE SUBTILISIN/KEXIN"/>
    <property type="match status" value="1"/>
</dbReference>
<evidence type="ECO:0000313" key="9">
    <source>
        <dbReference type="Proteomes" id="UP000604825"/>
    </source>
</evidence>
<dbReference type="Pfam" id="PF05922">
    <property type="entry name" value="Inhibitor_I9"/>
    <property type="match status" value="1"/>
</dbReference>
<dbReference type="Pfam" id="PF00082">
    <property type="entry name" value="Peptidase_S8"/>
    <property type="match status" value="1"/>
</dbReference>
<keyword evidence="3" id="KW-0645">Protease</keyword>
<keyword evidence="3" id="KW-0720">Serine protease</keyword>
<dbReference type="EMBL" id="CAJGYO010000003">
    <property type="protein sequence ID" value="CAD6219741.1"/>
    <property type="molecule type" value="Genomic_DNA"/>
</dbReference>
<evidence type="ECO:0000259" key="5">
    <source>
        <dbReference type="Pfam" id="PF00082"/>
    </source>
</evidence>
<feature type="region of interest" description="Disordered" evidence="4">
    <location>
        <begin position="190"/>
        <end position="222"/>
    </location>
</feature>
<dbReference type="Gene3D" id="3.40.50.200">
    <property type="entry name" value="Peptidase S8/S53 domain"/>
    <property type="match status" value="1"/>
</dbReference>
<dbReference type="InterPro" id="IPR036852">
    <property type="entry name" value="Peptidase_S8/S53_dom_sf"/>
</dbReference>
<evidence type="ECO:0000256" key="4">
    <source>
        <dbReference type="SAM" id="MobiDB-lite"/>
    </source>
</evidence>
<feature type="active site" description="Charge relay system" evidence="3">
    <location>
        <position position="127"/>
    </location>
</feature>
<dbReference type="InterPro" id="IPR010259">
    <property type="entry name" value="S8pro/Inhibitor_I9"/>
</dbReference>
<name>A0A811NDV1_9POAL</name>
<feature type="domain" description="Subtilisin-like protease fibronectin type-III" evidence="7">
    <location>
        <begin position="565"/>
        <end position="664"/>
    </location>
</feature>
<dbReference type="InterPro" id="IPR000209">
    <property type="entry name" value="Peptidase_S8/S53_dom"/>
</dbReference>
<evidence type="ECO:0000259" key="7">
    <source>
        <dbReference type="Pfam" id="PF17766"/>
    </source>
</evidence>
<keyword evidence="9" id="KW-1185">Reference proteome</keyword>
<sequence length="667" mass="71167">MLDNNALQPYVVYMGRATTGGGGSSDPEAVRAAHLQLLSSVIPSDEQPERLWLRHSYHHAFEGFATLLTQEEATTLSGHERVVSVFRDRVLQLHTTRSWDFLDAQSGLWPDRLSRRASGDVISGVVDTGVWPESPSFNDAGMPEVPSRWRGVYMEGPDFNKSNCNKVKKRLSHWGSDRRLATGHPWARYTHSVDGSQRSRAPRELPRSRPGHGQGRGGGEPCGRVACSSHGCTSSAILKAIDDAVRDGVDVISVSIGTGGGPQQAKFLDDPIAIGAFHAHQHGVLVVCSAGNEGPKPYTVVNTAPWILTVAASTMDRAFQSGVVLGKGTVVKGVAINFSNQCLSGGRYPLVFGRQVAARHTTVFDASNCYPGSLDARKVAGKIVVCIGTDRSVPRRVKPIAAEQAGARGLPDVMAPGVDILATAIPSMDKDKQQPSAFAIQVWNTSMDCPHVAGAAAFLKSAHPGWSPSMIRSALMTTATSRNNLGEPLASSAGTVATGHDMSAGEVSPLRALSPGLVFDTTTDDYLDFLCYYGYDDKRVRKISGVPRFACPADAPSEDLVAARVNYPSISVRRLHAGKVVTVALTVTNVGSSNDTTYKATVETPLGLTVHVVPERLVFSHRGATAKFEVTFHDGNNAAVNKGYGHGAVTWSDGAHSVRVPFAVHAV</sequence>
<evidence type="ECO:0000256" key="2">
    <source>
        <dbReference type="ARBA" id="ARBA00022729"/>
    </source>
</evidence>
<keyword evidence="2" id="KW-0732">Signal</keyword>
<dbReference type="InterPro" id="IPR037045">
    <property type="entry name" value="S8pro/Inhibitor_I9_sf"/>
</dbReference>
<evidence type="ECO:0000313" key="8">
    <source>
        <dbReference type="EMBL" id="CAD6219741.1"/>
    </source>
</evidence>
<gene>
    <name evidence="8" type="ORF">NCGR_LOCUS13352</name>
</gene>
<dbReference type="AlphaFoldDB" id="A0A811NDV1"/>
<feature type="active site" description="Charge relay system" evidence="3">
    <location>
        <position position="212"/>
    </location>
</feature>
<dbReference type="GO" id="GO:0004252">
    <property type="term" value="F:serine-type endopeptidase activity"/>
    <property type="evidence" value="ECO:0007669"/>
    <property type="project" value="UniProtKB-UniRule"/>
</dbReference>
<dbReference type="InterPro" id="IPR041469">
    <property type="entry name" value="Subtilisin-like_FN3"/>
</dbReference>